<accession>A0A1F7GCA0</accession>
<evidence type="ECO:0000256" key="6">
    <source>
        <dbReference type="NCBIfam" id="TIGR03625"/>
    </source>
</evidence>
<evidence type="ECO:0000256" key="5">
    <source>
        <dbReference type="ARBA" id="ARBA00023274"/>
    </source>
</evidence>
<proteinExistence type="inferred from homology"/>
<dbReference type="AlphaFoldDB" id="A0A1F7GCA0"/>
<dbReference type="InterPro" id="IPR009000">
    <property type="entry name" value="Transl_B-barrel_sf"/>
</dbReference>
<dbReference type="GO" id="GO:0019843">
    <property type="term" value="F:rRNA binding"/>
    <property type="evidence" value="ECO:0007669"/>
    <property type="project" value="UniProtKB-KW"/>
</dbReference>
<evidence type="ECO:0000256" key="3">
    <source>
        <dbReference type="ARBA" id="ARBA00022884"/>
    </source>
</evidence>
<comment type="caution">
    <text evidence="8">The sequence shown here is derived from an EMBL/GenBank/DDBJ whole genome shotgun (WGS) entry which is preliminary data.</text>
</comment>
<dbReference type="GO" id="GO:0006412">
    <property type="term" value="P:translation"/>
    <property type="evidence" value="ECO:0007669"/>
    <property type="project" value="UniProtKB-UniRule"/>
</dbReference>
<dbReference type="SUPFAM" id="SSF50447">
    <property type="entry name" value="Translation proteins"/>
    <property type="match status" value="1"/>
</dbReference>
<gene>
    <name evidence="8" type="ORF">A2690_04015</name>
</gene>
<dbReference type="Gene3D" id="3.30.160.810">
    <property type="match status" value="1"/>
</dbReference>
<organism evidence="8 9">
    <name type="scientific">Candidatus Roizmanbacteria bacterium RIFCSPHIGHO2_01_FULL_39_12b</name>
    <dbReference type="NCBI Taxonomy" id="1802030"/>
    <lineage>
        <taxon>Bacteria</taxon>
        <taxon>Candidatus Roizmaniibacteriota</taxon>
    </lineage>
</organism>
<dbReference type="InterPro" id="IPR000597">
    <property type="entry name" value="Ribosomal_uL3"/>
</dbReference>
<dbReference type="PANTHER" id="PTHR11229">
    <property type="entry name" value="50S RIBOSOMAL PROTEIN L3"/>
    <property type="match status" value="1"/>
</dbReference>
<dbReference type="Gene3D" id="2.40.30.10">
    <property type="entry name" value="Translation factors"/>
    <property type="match status" value="1"/>
</dbReference>
<sequence length="226" mass="24034">MAGFILGTKSEVGQNFTEKGARIPYTKIITSPCFLIGVKTIARDGYIAAIIGASLTKNLKKSKGGNLKKAGIETPLRFFKEIRLDKLPLSLNIEITQKDGKDAIKIDEIEIAVGDEIKASALFIADEMVTVTARSKGKGFAGVVKRHKFAGGPATHGQSDRERAPGSIGQSNTPGRVFKGMRMAGRMGNSMTTVKNLKVIDAQDNDLTLSGFVPGTIGGLVIVKTA</sequence>
<dbReference type="NCBIfam" id="TIGR03625">
    <property type="entry name" value="L3_bact"/>
    <property type="match status" value="1"/>
</dbReference>
<evidence type="ECO:0000313" key="8">
    <source>
        <dbReference type="EMBL" id="OGK16487.1"/>
    </source>
</evidence>
<evidence type="ECO:0000313" key="9">
    <source>
        <dbReference type="Proteomes" id="UP000178372"/>
    </source>
</evidence>
<evidence type="ECO:0000256" key="4">
    <source>
        <dbReference type="ARBA" id="ARBA00022980"/>
    </source>
</evidence>
<keyword evidence="5" id="KW-0687">Ribonucleoprotein</keyword>
<feature type="region of interest" description="Disordered" evidence="7">
    <location>
        <begin position="149"/>
        <end position="174"/>
    </location>
</feature>
<keyword evidence="3" id="KW-0694">RNA-binding</keyword>
<dbReference type="InterPro" id="IPR019927">
    <property type="entry name" value="Ribosomal_uL3_bac/org-type"/>
</dbReference>
<dbReference type="FunFam" id="2.40.30.10:FF:000004">
    <property type="entry name" value="50S ribosomal protein L3"/>
    <property type="match status" value="1"/>
</dbReference>
<evidence type="ECO:0000256" key="7">
    <source>
        <dbReference type="SAM" id="MobiDB-lite"/>
    </source>
</evidence>
<name>A0A1F7GCA0_9BACT</name>
<dbReference type="Pfam" id="PF00297">
    <property type="entry name" value="Ribosomal_L3"/>
    <property type="match status" value="1"/>
</dbReference>
<reference evidence="8 9" key="1">
    <citation type="journal article" date="2016" name="Nat. Commun.">
        <title>Thousands of microbial genomes shed light on interconnected biogeochemical processes in an aquifer system.</title>
        <authorList>
            <person name="Anantharaman K."/>
            <person name="Brown C.T."/>
            <person name="Hug L.A."/>
            <person name="Sharon I."/>
            <person name="Castelle C.J."/>
            <person name="Probst A.J."/>
            <person name="Thomas B.C."/>
            <person name="Singh A."/>
            <person name="Wilkins M.J."/>
            <person name="Karaoz U."/>
            <person name="Brodie E.L."/>
            <person name="Williams K.H."/>
            <person name="Hubbard S.S."/>
            <person name="Banfield J.F."/>
        </authorList>
    </citation>
    <scope>NUCLEOTIDE SEQUENCE [LARGE SCALE GENOMIC DNA]</scope>
</reference>
<dbReference type="EMBL" id="MFZF01000016">
    <property type="protein sequence ID" value="OGK16487.1"/>
    <property type="molecule type" value="Genomic_DNA"/>
</dbReference>
<dbReference type="PANTHER" id="PTHR11229:SF16">
    <property type="entry name" value="LARGE RIBOSOMAL SUBUNIT PROTEIN UL3C"/>
    <property type="match status" value="1"/>
</dbReference>
<dbReference type="GO" id="GO:0022625">
    <property type="term" value="C:cytosolic large ribosomal subunit"/>
    <property type="evidence" value="ECO:0007669"/>
    <property type="project" value="TreeGrafter"/>
</dbReference>
<keyword evidence="2" id="KW-0699">rRNA-binding</keyword>
<keyword evidence="4 8" id="KW-0689">Ribosomal protein</keyword>
<dbReference type="Proteomes" id="UP000178372">
    <property type="component" value="Unassembled WGS sequence"/>
</dbReference>
<dbReference type="GO" id="GO:0003735">
    <property type="term" value="F:structural constituent of ribosome"/>
    <property type="evidence" value="ECO:0007669"/>
    <property type="project" value="UniProtKB-UniRule"/>
</dbReference>
<evidence type="ECO:0000256" key="1">
    <source>
        <dbReference type="ARBA" id="ARBA00006540"/>
    </source>
</evidence>
<comment type="similarity">
    <text evidence="1">Belongs to the universal ribosomal protein uL3 family.</text>
</comment>
<protein>
    <recommendedName>
        <fullName evidence="6">50S ribosomal protein L3</fullName>
    </recommendedName>
</protein>
<evidence type="ECO:0000256" key="2">
    <source>
        <dbReference type="ARBA" id="ARBA00022730"/>
    </source>
</evidence>